<accession>A0ACC0AXT6</accession>
<evidence type="ECO:0000313" key="2">
    <source>
        <dbReference type="Proteomes" id="UP001060085"/>
    </source>
</evidence>
<proteinExistence type="predicted"/>
<sequence>MSYAAYRLMHSPTGIESCASGFITHSAADFTPRVPSIQTDELDSEEWPAAPKPIGPIPNLVVTAANVLEIYTVRVQDDADSRDSKSPPEALRGGVLAGVSGASLELACHYRLHGNVESMAVLSSGGLDGGRRRDSIILTFQEAKISVLEFDDSIHGLRTSSMHCFEGPDWVHLKRGREIFSRGPLVKVDPQGRCAGVLVYGLQMIILKASEAISGLVGEENAFSAGGAVSARIDSSYIINLRDLDMKHVKDFIFINGYIEPVMVILHELELTWAGRVSWKHHTCMVSALSISTTLKQQPLIWSASNLPHDSYKLLAVPSPIGGVLVLCANTIHYHSQSSSCVLALNNYAISSDGSQDMLRSSFNVELDASNATWLTNDVAMLSTKTGELLSLTLVYDGRIVQRLELSKSRAAVLTSDITTIGSSFFFLGSRLGDSLLVQFTCGAGPLPLGEKEEVGDIEGAAPSAKRLRRSSSDALQEMVNGEELSLYGSGPNNAHSMQKSFSFTVRDSLINIGPLKDFSNGLRINAEPNASGVAKQSNYELVCCSGHGKNGSLCVLQRSIRPEMITQESLPGCKGVWTVYHKNARSQIGDSSKMAADDDEYHAYLVISLETRTMVLQTANNLEEVTENVDYYTQGSTVAAGNLFGRRRVIQVYASGARILDGAFMTQELSFKAQNSEIGSGSESPMVSSVSIADPYVLLRMIDGNIQLLVGDPSTCTVSIANPEIFESAKRSISSCTLYHDKGPEPWLRRTSTDAWLSTGIGEAIDGSDASSHDQGDIYCIVCYESGVLEIFDVPNFSSVYSVDKFVSGKAHLVDTFIPDPTENAQKVKTTQDMTAPGKKEQIQNIGIVELAMHRWMGQHSRPFLFGILSDGTILCYHAYVFDSSDAASKVEEVVTSQKPNNIRSFSGSRLRNLRFVRVTLDTYVKEETSPGTQSQRITIFKNVGGCQGLFICGSRPSWFMLFRERLRIHPQLCDGAIAAFTVLHNVNCNHGFIYVTSQGTLKICQLQSFLSYDNHWPVQKMPLKGTPHQVTYFAEKNLYPLIVSFPVLKPLNQVLSSLVDQEAGQQIESDVSFEGSYPVEEFEVRIMEPDRSGGAWQSRATIPMQSSENALTVRVVTLYNSTTRENETLLAIGTAYLQGEDVAARGRVLLFSVERNNENSQTSVSEIYSKELKGAISAVASLQGHLLIASGPKITLHKWTGSELNGVAFFDAPPLYVVSMNIVKNFILLGDVHKSIYFLNWKEQGSQLNLLSKDFGDLDCLATEFLIDGSTLSLMVSDEQKNVQVFYYAPKLSNSWKGQKLLSRAEFHVGAHVTKFMRLQLLPTSSDQVNAAPGSDKTNRFGLLFGTLDGSIGCIAPLDELTFRRLQSLQRKLVDAVSHVAGLNPRSFRQFRSNGRAHRPGPENIVDCDLLSHYEILPLEEQVEIAQQVGTTRTQIISNLNELTLGTSFL</sequence>
<dbReference type="EMBL" id="CM044705">
    <property type="protein sequence ID" value="KAI5664949.1"/>
    <property type="molecule type" value="Genomic_DNA"/>
</dbReference>
<reference evidence="2" key="1">
    <citation type="journal article" date="2023" name="Nat. Plants">
        <title>Single-cell RNA sequencing provides a high-resolution roadmap for understanding the multicellular compartmentation of specialized metabolism.</title>
        <authorList>
            <person name="Sun S."/>
            <person name="Shen X."/>
            <person name="Li Y."/>
            <person name="Li Y."/>
            <person name="Wang S."/>
            <person name="Li R."/>
            <person name="Zhang H."/>
            <person name="Shen G."/>
            <person name="Guo B."/>
            <person name="Wei J."/>
            <person name="Xu J."/>
            <person name="St-Pierre B."/>
            <person name="Chen S."/>
            <person name="Sun C."/>
        </authorList>
    </citation>
    <scope>NUCLEOTIDE SEQUENCE [LARGE SCALE GENOMIC DNA]</scope>
</reference>
<gene>
    <name evidence="1" type="ORF">M9H77_24272</name>
</gene>
<evidence type="ECO:0000313" key="1">
    <source>
        <dbReference type="EMBL" id="KAI5664949.1"/>
    </source>
</evidence>
<comment type="caution">
    <text evidence="1">The sequence shown here is derived from an EMBL/GenBank/DDBJ whole genome shotgun (WGS) entry which is preliminary data.</text>
</comment>
<name>A0ACC0AXT6_CATRO</name>
<keyword evidence="2" id="KW-1185">Reference proteome</keyword>
<dbReference type="Proteomes" id="UP001060085">
    <property type="component" value="Linkage Group LG05"/>
</dbReference>
<organism evidence="1 2">
    <name type="scientific">Catharanthus roseus</name>
    <name type="common">Madagascar periwinkle</name>
    <name type="synonym">Vinca rosea</name>
    <dbReference type="NCBI Taxonomy" id="4058"/>
    <lineage>
        <taxon>Eukaryota</taxon>
        <taxon>Viridiplantae</taxon>
        <taxon>Streptophyta</taxon>
        <taxon>Embryophyta</taxon>
        <taxon>Tracheophyta</taxon>
        <taxon>Spermatophyta</taxon>
        <taxon>Magnoliopsida</taxon>
        <taxon>eudicotyledons</taxon>
        <taxon>Gunneridae</taxon>
        <taxon>Pentapetalae</taxon>
        <taxon>asterids</taxon>
        <taxon>lamiids</taxon>
        <taxon>Gentianales</taxon>
        <taxon>Apocynaceae</taxon>
        <taxon>Rauvolfioideae</taxon>
        <taxon>Vinceae</taxon>
        <taxon>Catharanthinae</taxon>
        <taxon>Catharanthus</taxon>
    </lineage>
</organism>
<protein>
    <submittedName>
        <fullName evidence="1">Uncharacterized protein</fullName>
    </submittedName>
</protein>